<feature type="transmembrane region" description="Helical" evidence="1">
    <location>
        <begin position="94"/>
        <end position="112"/>
    </location>
</feature>
<keyword evidence="1" id="KW-0472">Membrane</keyword>
<keyword evidence="3" id="KW-1185">Reference proteome</keyword>
<dbReference type="OrthoDB" id="372075at2759"/>
<evidence type="ECO:0000313" key="2">
    <source>
        <dbReference type="EMBL" id="EUD64678.1"/>
    </source>
</evidence>
<dbReference type="AlphaFoldDB" id="W6ZZI5"/>
<keyword evidence="1" id="KW-0812">Transmembrane</keyword>
<name>W6ZZI5_9APIC</name>
<organism evidence="2 3">
    <name type="scientific">Plasmodium inui San Antonio 1</name>
    <dbReference type="NCBI Taxonomy" id="1237626"/>
    <lineage>
        <taxon>Eukaryota</taxon>
        <taxon>Sar</taxon>
        <taxon>Alveolata</taxon>
        <taxon>Apicomplexa</taxon>
        <taxon>Aconoidasida</taxon>
        <taxon>Haemosporida</taxon>
        <taxon>Plasmodiidae</taxon>
        <taxon>Plasmodium</taxon>
        <taxon>Plasmodium (Plasmodium)</taxon>
    </lineage>
</organism>
<accession>W6ZZI5</accession>
<evidence type="ECO:0000313" key="3">
    <source>
        <dbReference type="Proteomes" id="UP000030640"/>
    </source>
</evidence>
<reference evidence="2 3" key="1">
    <citation type="submission" date="2013-02" db="EMBL/GenBank/DDBJ databases">
        <title>The Genome Sequence of Plasmodium inui San Antonio 1.</title>
        <authorList>
            <consortium name="The Broad Institute Genome Sequencing Platform"/>
            <consortium name="The Broad Institute Genome Sequencing Center for Infectious Disease"/>
            <person name="Neafsey D."/>
            <person name="Cheeseman I."/>
            <person name="Volkman S."/>
            <person name="Adams J."/>
            <person name="Walker B."/>
            <person name="Young S.K."/>
            <person name="Zeng Q."/>
            <person name="Gargeya S."/>
            <person name="Fitzgerald M."/>
            <person name="Haas B."/>
            <person name="Abouelleil A."/>
            <person name="Alvarado L."/>
            <person name="Arachchi H.M."/>
            <person name="Berlin A.M."/>
            <person name="Chapman S.B."/>
            <person name="Dewar J."/>
            <person name="Goldberg J."/>
            <person name="Griggs A."/>
            <person name="Gujja S."/>
            <person name="Hansen M."/>
            <person name="Howarth C."/>
            <person name="Imamovic A."/>
            <person name="Larimer J."/>
            <person name="McCowan C."/>
            <person name="Murphy C."/>
            <person name="Neiman D."/>
            <person name="Pearson M."/>
            <person name="Priest M."/>
            <person name="Roberts A."/>
            <person name="Saif S."/>
            <person name="Shea T."/>
            <person name="Sisk P."/>
            <person name="Sykes S."/>
            <person name="Wortman J."/>
            <person name="Nusbaum C."/>
            <person name="Birren B."/>
        </authorList>
    </citation>
    <scope>NUCLEOTIDE SEQUENCE [LARGE SCALE GENOMIC DNA]</scope>
    <source>
        <strain evidence="2 3">San Antonio 1</strain>
    </source>
</reference>
<dbReference type="EMBL" id="KI965491">
    <property type="protein sequence ID" value="EUD64678.1"/>
    <property type="molecule type" value="Genomic_DNA"/>
</dbReference>
<dbReference type="Proteomes" id="UP000030640">
    <property type="component" value="Unassembled WGS sequence"/>
</dbReference>
<feature type="transmembrane region" description="Helical" evidence="1">
    <location>
        <begin position="71"/>
        <end position="88"/>
    </location>
</feature>
<sequence length="289" mass="32317">MSNATWTFGELTPLRRSGSRHIHVLFTNRRKEYGSLLSIKKYGEGRDSSKMVLLDVEKCEEKKMKKKIHRYLIGGVFLSSMCICLIEFDVIRSLYGYVLSCGLPAFYIFQLYSYNSVILRAVLDVKNRHLLLYPFTVIARRGMKKQIILSLHEIGLIRTHGNFIKMYFKGKSLLSFFFQHNMLSPLCMPRYTCSQTSEPAKGDVDVLYHYDYNNVNVSAFGQGDVGGRGGVGGVAPVGTASMGGASPGALPRVRKNAEGYPLDVREEAKLLSLLRPGGSNVGECSPRHD</sequence>
<evidence type="ECO:0000256" key="1">
    <source>
        <dbReference type="SAM" id="Phobius"/>
    </source>
</evidence>
<proteinExistence type="predicted"/>
<dbReference type="RefSeq" id="XP_008818730.1">
    <property type="nucleotide sequence ID" value="XM_008820508.1"/>
</dbReference>
<keyword evidence="1" id="KW-1133">Transmembrane helix</keyword>
<gene>
    <name evidence="2" type="ORF">C922_04934</name>
</gene>
<dbReference type="GeneID" id="20040208"/>
<protein>
    <submittedName>
        <fullName evidence="2">Uncharacterized protein</fullName>
    </submittedName>
</protein>
<dbReference type="VEuPathDB" id="PlasmoDB:C922_04934"/>